<dbReference type="PROSITE" id="PS00476">
    <property type="entry name" value="FATTY_ACID_DESATUR_1"/>
    <property type="match status" value="1"/>
</dbReference>
<reference evidence="17 18" key="1">
    <citation type="submission" date="2024-06" db="EMBL/GenBank/DDBJ databases">
        <title>A chromosome-level genome assembly of beet webworm, Loxostege sticticalis.</title>
        <authorList>
            <person name="Zhang Y."/>
        </authorList>
    </citation>
    <scope>NUCLEOTIDE SEQUENCE [LARGE SCALE GENOMIC DNA]</scope>
    <source>
        <strain evidence="17">AQ026</strain>
        <tissue evidence="17">Whole body</tissue>
    </source>
</reference>
<keyword evidence="18" id="KW-1185">Reference proteome</keyword>
<evidence type="ECO:0000256" key="12">
    <source>
        <dbReference type="ARBA" id="ARBA00023160"/>
    </source>
</evidence>
<evidence type="ECO:0000313" key="18">
    <source>
        <dbReference type="Proteomes" id="UP001549920"/>
    </source>
</evidence>
<evidence type="ECO:0000256" key="6">
    <source>
        <dbReference type="ARBA" id="ARBA00022832"/>
    </source>
</evidence>
<evidence type="ECO:0000256" key="9">
    <source>
        <dbReference type="ARBA" id="ARBA00023004"/>
    </source>
</evidence>
<keyword evidence="12 13" id="KW-0275">Fatty acid biosynthesis</keyword>
<keyword evidence="10" id="KW-0443">Lipid metabolism</keyword>
<dbReference type="CDD" id="cd03505">
    <property type="entry name" value="Delta9-FADS-like"/>
    <property type="match status" value="1"/>
</dbReference>
<feature type="domain" description="Fatty acid desaturase" evidence="16">
    <location>
        <begin position="67"/>
        <end position="275"/>
    </location>
</feature>
<feature type="region of interest" description="Disordered" evidence="14">
    <location>
        <begin position="1"/>
        <end position="21"/>
    </location>
</feature>
<comment type="cofactor">
    <cofactor evidence="13">
        <name>Fe(2+)</name>
        <dbReference type="ChEBI" id="CHEBI:29033"/>
    </cofactor>
</comment>
<keyword evidence="11 15" id="KW-0472">Membrane</keyword>
<comment type="subcellular location">
    <subcellularLocation>
        <location evidence="1">Membrane</location>
        <topology evidence="1">Multi-pass membrane protein</topology>
    </subcellularLocation>
</comment>
<sequence>MAPHSKESSTQETKEEFFEEKTEELNQKRETALKNNKIIIYITILALTYYHLAGFYGLYLTFKSVKWATIGLGFLLYFIGILGVTAGAHRLWSHKSYKAKLPLQIILMLFQSVAFQKSKTVQSWVRDHRLHHKFSDTDGDPHNANRGFFFSHMGWLISVKTDEVIKGEKSIDISDIINNPVLRFQKKYAFYVIGICCFVLPTAIPMYFWGETFNNAWHFNFLRFLLSLHMVFCINSVAHKWGYKPYDKNILPAENAFFSFAVLGEGFHNYHHCFPWDYQTSELGNKALNFTTWFIDFCAGIGWAYDLKTASEEVVKSRADRTGDGKFRVQ</sequence>
<keyword evidence="8 13" id="KW-0560">Oxidoreductase</keyword>
<feature type="transmembrane region" description="Helical" evidence="15">
    <location>
        <begin position="65"/>
        <end position="88"/>
    </location>
</feature>
<keyword evidence="5" id="KW-0479">Metal-binding</keyword>
<dbReference type="PANTHER" id="PTHR11351:SF31">
    <property type="entry name" value="DESATURASE 1, ISOFORM A-RELATED"/>
    <property type="match status" value="1"/>
</dbReference>
<keyword evidence="6" id="KW-0276">Fatty acid metabolism</keyword>
<proteinExistence type="inferred from homology"/>
<dbReference type="Proteomes" id="UP001549920">
    <property type="component" value="Unassembled WGS sequence"/>
</dbReference>
<comment type="domain">
    <text evidence="13">The histidine box domains are involved in binding the catalytic metal ions.</text>
</comment>
<gene>
    <name evidence="17" type="ORF">ABMA27_009782</name>
</gene>
<evidence type="ECO:0000256" key="15">
    <source>
        <dbReference type="SAM" id="Phobius"/>
    </source>
</evidence>
<keyword evidence="7 15" id="KW-1133">Transmembrane helix</keyword>
<evidence type="ECO:0000256" key="2">
    <source>
        <dbReference type="ARBA" id="ARBA00009295"/>
    </source>
</evidence>
<name>A0ABR3H6F5_LOXSC</name>
<protein>
    <recommendedName>
        <fullName evidence="16">Fatty acid desaturase domain-containing protein</fullName>
    </recommendedName>
</protein>
<feature type="transmembrane region" description="Helical" evidence="15">
    <location>
        <begin position="38"/>
        <end position="59"/>
    </location>
</feature>
<evidence type="ECO:0000256" key="3">
    <source>
        <dbReference type="ARBA" id="ARBA00022516"/>
    </source>
</evidence>
<dbReference type="EMBL" id="JBEUOH010000025">
    <property type="protein sequence ID" value="KAL0860383.1"/>
    <property type="molecule type" value="Genomic_DNA"/>
</dbReference>
<evidence type="ECO:0000256" key="10">
    <source>
        <dbReference type="ARBA" id="ARBA00023098"/>
    </source>
</evidence>
<keyword evidence="3 13" id="KW-0444">Lipid biosynthesis</keyword>
<evidence type="ECO:0000256" key="5">
    <source>
        <dbReference type="ARBA" id="ARBA00022723"/>
    </source>
</evidence>
<dbReference type="InterPro" id="IPR001522">
    <property type="entry name" value="FADS-1_CS"/>
</dbReference>
<comment type="caution">
    <text evidence="17">The sequence shown here is derived from an EMBL/GenBank/DDBJ whole genome shotgun (WGS) entry which is preliminary data.</text>
</comment>
<feature type="transmembrane region" description="Helical" evidence="15">
    <location>
        <begin position="221"/>
        <end position="238"/>
    </location>
</feature>
<evidence type="ECO:0000256" key="14">
    <source>
        <dbReference type="SAM" id="MobiDB-lite"/>
    </source>
</evidence>
<evidence type="ECO:0000256" key="8">
    <source>
        <dbReference type="ARBA" id="ARBA00023002"/>
    </source>
</evidence>
<keyword evidence="9" id="KW-0408">Iron</keyword>
<evidence type="ECO:0000256" key="7">
    <source>
        <dbReference type="ARBA" id="ARBA00022989"/>
    </source>
</evidence>
<evidence type="ECO:0000313" key="17">
    <source>
        <dbReference type="EMBL" id="KAL0860383.1"/>
    </source>
</evidence>
<comment type="similarity">
    <text evidence="2 13">Belongs to the fatty acid desaturase type 1 family.</text>
</comment>
<organism evidence="17 18">
    <name type="scientific">Loxostege sticticalis</name>
    <name type="common">Beet webworm moth</name>
    <dbReference type="NCBI Taxonomy" id="481309"/>
    <lineage>
        <taxon>Eukaryota</taxon>
        <taxon>Metazoa</taxon>
        <taxon>Ecdysozoa</taxon>
        <taxon>Arthropoda</taxon>
        <taxon>Hexapoda</taxon>
        <taxon>Insecta</taxon>
        <taxon>Pterygota</taxon>
        <taxon>Neoptera</taxon>
        <taxon>Endopterygota</taxon>
        <taxon>Lepidoptera</taxon>
        <taxon>Glossata</taxon>
        <taxon>Ditrysia</taxon>
        <taxon>Pyraloidea</taxon>
        <taxon>Crambidae</taxon>
        <taxon>Pyraustinae</taxon>
        <taxon>Loxostege</taxon>
    </lineage>
</organism>
<evidence type="ECO:0000256" key="4">
    <source>
        <dbReference type="ARBA" id="ARBA00022692"/>
    </source>
</evidence>
<dbReference type="PRINTS" id="PR00075">
    <property type="entry name" value="FACDDSATRASE"/>
</dbReference>
<accession>A0ABR3H6F5</accession>
<dbReference type="InterPro" id="IPR015876">
    <property type="entry name" value="Acyl-CoA_DS"/>
</dbReference>
<evidence type="ECO:0000256" key="1">
    <source>
        <dbReference type="ARBA" id="ARBA00004141"/>
    </source>
</evidence>
<dbReference type="InterPro" id="IPR005804">
    <property type="entry name" value="FA_desaturase_dom"/>
</dbReference>
<feature type="transmembrane region" description="Helical" evidence="15">
    <location>
        <begin position="188"/>
        <end position="209"/>
    </location>
</feature>
<dbReference type="Pfam" id="PF00487">
    <property type="entry name" value="FA_desaturase"/>
    <property type="match status" value="1"/>
</dbReference>
<evidence type="ECO:0000259" key="16">
    <source>
        <dbReference type="Pfam" id="PF00487"/>
    </source>
</evidence>
<dbReference type="PANTHER" id="PTHR11351">
    <property type="entry name" value="ACYL-COA DESATURASE"/>
    <property type="match status" value="1"/>
</dbReference>
<evidence type="ECO:0000256" key="13">
    <source>
        <dbReference type="RuleBase" id="RU000581"/>
    </source>
</evidence>
<keyword evidence="4 13" id="KW-0812">Transmembrane</keyword>
<evidence type="ECO:0000256" key="11">
    <source>
        <dbReference type="ARBA" id="ARBA00023136"/>
    </source>
</evidence>